<feature type="region of interest" description="Disordered" evidence="1">
    <location>
        <begin position="128"/>
        <end position="152"/>
    </location>
</feature>
<feature type="region of interest" description="Disordered" evidence="1">
    <location>
        <begin position="1"/>
        <end position="28"/>
    </location>
</feature>
<protein>
    <submittedName>
        <fullName evidence="2">Uncharacterized protein</fullName>
    </submittedName>
</protein>
<reference evidence="2 3" key="1">
    <citation type="journal article" date="2015" name="Genome Biol. Evol.">
        <title>Comparative Genomics of a Bacterivorous Green Alga Reveals Evolutionary Causalities and Consequences of Phago-Mixotrophic Mode of Nutrition.</title>
        <authorList>
            <person name="Burns J.A."/>
            <person name="Paasch A."/>
            <person name="Narechania A."/>
            <person name="Kim E."/>
        </authorList>
    </citation>
    <scope>NUCLEOTIDE SEQUENCE [LARGE SCALE GENOMIC DNA]</scope>
    <source>
        <strain evidence="2 3">PLY_AMNH</strain>
    </source>
</reference>
<name>A0AAE0LM11_9CHLO</name>
<evidence type="ECO:0000256" key="1">
    <source>
        <dbReference type="SAM" id="MobiDB-lite"/>
    </source>
</evidence>
<gene>
    <name evidence="2" type="ORF">CYMTET_2967</name>
</gene>
<organism evidence="2 3">
    <name type="scientific">Cymbomonas tetramitiformis</name>
    <dbReference type="NCBI Taxonomy" id="36881"/>
    <lineage>
        <taxon>Eukaryota</taxon>
        <taxon>Viridiplantae</taxon>
        <taxon>Chlorophyta</taxon>
        <taxon>Pyramimonadophyceae</taxon>
        <taxon>Pyramimonadales</taxon>
        <taxon>Pyramimonadaceae</taxon>
        <taxon>Cymbomonas</taxon>
    </lineage>
</organism>
<accession>A0AAE0LM11</accession>
<feature type="compositionally biased region" description="Basic and acidic residues" evidence="1">
    <location>
        <begin position="52"/>
        <end position="70"/>
    </location>
</feature>
<feature type="region of interest" description="Disordered" evidence="1">
    <location>
        <begin position="52"/>
        <end position="79"/>
    </location>
</feature>
<sequence>MGRSADQRPPAPSQASMNLLSRPANRYGKIPPPVIKPWWGSDNSQKEFAVKKREQVQMNEREKGEFDRWLRGGQDGGVEGVAKKLNKSLDYCRDRLKGYETTNGINRWLPAGTSNSMRGSSGVKSAQRLSSSINSTLPDGQLNNSFMMTNVE</sequence>
<dbReference type="EMBL" id="LGRX02000084">
    <property type="protein sequence ID" value="KAK3289609.1"/>
    <property type="molecule type" value="Genomic_DNA"/>
</dbReference>
<evidence type="ECO:0000313" key="2">
    <source>
        <dbReference type="EMBL" id="KAK3289609.1"/>
    </source>
</evidence>
<dbReference type="AlphaFoldDB" id="A0AAE0LM11"/>
<comment type="caution">
    <text evidence="2">The sequence shown here is derived from an EMBL/GenBank/DDBJ whole genome shotgun (WGS) entry which is preliminary data.</text>
</comment>
<proteinExistence type="predicted"/>
<keyword evidence="3" id="KW-1185">Reference proteome</keyword>
<evidence type="ECO:0000313" key="3">
    <source>
        <dbReference type="Proteomes" id="UP001190700"/>
    </source>
</evidence>
<dbReference type="Proteomes" id="UP001190700">
    <property type="component" value="Unassembled WGS sequence"/>
</dbReference>